<sequence length="533" mass="63416">MQVIKIIVPIVILACLGLLGIFIFLYIRKTNLNKYIKFLDDSTKNIKNDLTGRNATIQRFITLSNTQETYKAALNQLKSLDNKLKKIIVDLNDKYNALRKAAKAYKLKEAKKLYLEILPKYEECISMHKQFDEKTKNLNKHWNVIEIVTNESFRILRKIEEHLEKNKYCLNHSYDYLTNELKQLSNTTIEWEENKLIHKIDSISNALNQHEKRINIFARKVDHFVNIEWSLFNHLPEILSKLSFETKDKLAIKQLIDERENLATEWLKLPYQDVQERIKKIYADYYTLNKKTALNAEFQDFINNELENIGKMINELDQKLSYISIDLDDFDSNFVTKISQELLQLRNQYDSFNKANKANGNVSLMEMQTLLHGIMELIKKCNDKIEIFNLDTYQKNYNAYYLKILETWSLKIQFVQSTVLEQSLELENDIKLLIVSLLKVKKDFEQSKKINFKSKNWNHFYNIFTKLFKMTFKAYLYKKMTEELMLKSMHYRFNNPDFNELLISVNKHMRAKKFDEAFSLLATCMKKGKKYVQ</sequence>
<evidence type="ECO:0000313" key="4">
    <source>
        <dbReference type="Proteomes" id="UP000007473"/>
    </source>
</evidence>
<organism evidence="3 4">
    <name type="scientific">Mycoplasmopsis fermentans (strain M64)</name>
    <name type="common">Mycoplasma fermentans</name>
    <dbReference type="NCBI Taxonomy" id="943945"/>
    <lineage>
        <taxon>Bacteria</taxon>
        <taxon>Bacillati</taxon>
        <taxon>Mycoplasmatota</taxon>
        <taxon>Mycoplasmoidales</taxon>
        <taxon>Metamycoplasmataceae</taxon>
        <taxon>Mycoplasmopsis</taxon>
    </lineage>
</organism>
<keyword evidence="2" id="KW-0472">Membrane</keyword>
<keyword evidence="1" id="KW-0175">Coiled coil</keyword>
<evidence type="ECO:0000256" key="2">
    <source>
        <dbReference type="SAM" id="Phobius"/>
    </source>
</evidence>
<dbReference type="EMBL" id="CP002458">
    <property type="protein sequence ID" value="ADV34742.1"/>
    <property type="molecule type" value="Genomic_DNA"/>
</dbReference>
<name>A0AB32XCM7_MYCFM</name>
<accession>A0AB32XCM7</accession>
<gene>
    <name evidence="3" type="ordered locus">MfeM64YM_0745</name>
</gene>
<proteinExistence type="predicted"/>
<evidence type="ECO:0000256" key="1">
    <source>
        <dbReference type="SAM" id="Coils"/>
    </source>
</evidence>
<feature type="coiled-coil region" evidence="1">
    <location>
        <begin position="63"/>
        <end position="108"/>
    </location>
</feature>
<protein>
    <recommendedName>
        <fullName evidence="5">Septation ring formation regulator EzrA</fullName>
    </recommendedName>
</protein>
<reference evidence="3 4" key="1">
    <citation type="journal article" date="2011" name="J. Bacteriol.">
        <title>Genome sequence of the repetitive-sequence-rich Mycoplasma fermentans strain M64.</title>
        <authorList>
            <person name="Shu H.W."/>
            <person name="Liu T.T."/>
            <person name="Chang H.Y."/>
            <person name="Liu Y.M."/>
            <person name="Wu K.M."/>
            <person name="Shu H.Y."/>
            <person name="Tsai S.F."/>
            <person name="Hsiao K.J."/>
            <person name="Hu W.S."/>
            <person name="Ng W.V."/>
        </authorList>
    </citation>
    <scope>NUCLEOTIDE SEQUENCE [LARGE SCALE GENOMIC DNA]</scope>
    <source>
        <strain evidence="3 4">M64</strain>
    </source>
</reference>
<dbReference type="KEGG" id="mfm:MfeM64YM_0745"/>
<feature type="transmembrane region" description="Helical" evidence="2">
    <location>
        <begin position="6"/>
        <end position="27"/>
    </location>
</feature>
<dbReference type="Proteomes" id="UP000007473">
    <property type="component" value="Chromosome"/>
</dbReference>
<dbReference type="AlphaFoldDB" id="A0AB32XCM7"/>
<keyword evidence="2" id="KW-1133">Transmembrane helix</keyword>
<dbReference type="RefSeq" id="WP_013527035.1">
    <property type="nucleotide sequence ID" value="NC_014921.1"/>
</dbReference>
<evidence type="ECO:0000313" key="3">
    <source>
        <dbReference type="EMBL" id="ADV34742.1"/>
    </source>
</evidence>
<evidence type="ECO:0008006" key="5">
    <source>
        <dbReference type="Google" id="ProtNLM"/>
    </source>
</evidence>
<keyword evidence="2" id="KW-0812">Transmembrane</keyword>